<dbReference type="GO" id="GO:0003700">
    <property type="term" value="F:DNA-binding transcription factor activity"/>
    <property type="evidence" value="ECO:0007669"/>
    <property type="project" value="InterPro"/>
</dbReference>
<reference evidence="4 5" key="1">
    <citation type="submission" date="2020-07" db="EMBL/GenBank/DDBJ databases">
        <title>Comparative genomics of pyrophilous fungi reveals a link between fire events and developmental genes.</title>
        <authorList>
            <consortium name="DOE Joint Genome Institute"/>
            <person name="Steindorff A.S."/>
            <person name="Carver A."/>
            <person name="Calhoun S."/>
            <person name="Stillman K."/>
            <person name="Liu H."/>
            <person name="Lipzen A."/>
            <person name="Pangilinan J."/>
            <person name="Labutti K."/>
            <person name="Bruns T.D."/>
            <person name="Grigoriev I.V."/>
        </authorList>
    </citation>
    <scope>NUCLEOTIDE SEQUENCE [LARGE SCALE GENOMIC DNA]</scope>
    <source>
        <strain evidence="4 5">CBS 144469</strain>
    </source>
</reference>
<dbReference type="Pfam" id="PF01285">
    <property type="entry name" value="TEA"/>
    <property type="match status" value="1"/>
</dbReference>
<accession>A0A8H6I5B5</accession>
<comment type="caution">
    <text evidence="4">The sequence shown here is derived from an EMBL/GenBank/DDBJ whole genome shotgun (WGS) entry which is preliminary data.</text>
</comment>
<dbReference type="OrthoDB" id="10006572at2759"/>
<dbReference type="AlphaFoldDB" id="A0A8H6I5B5"/>
<gene>
    <name evidence="4" type="ORF">DFP72DRAFT_1064896</name>
</gene>
<dbReference type="SMART" id="SM00426">
    <property type="entry name" value="TEA"/>
    <property type="match status" value="1"/>
</dbReference>
<protein>
    <recommendedName>
        <fullName evidence="3">TEA domain-containing protein</fullName>
    </recommendedName>
</protein>
<sequence>MAASLTSVSCSPLKNVDTSFSMQTLAIDALSYTPTETQSFSDLRRNKATGRRSWKTLKGRPGLSVWNPMLEQALLDGLAEYDSDPEFSPKPSKHGFRFPNRNHYLSQFILERTGVLRTDKQISSRLQHLRDTCQDSTILHLLLGTHRIDASEGIDKSTSSLRPIIPEMNVKQVDIIGDLEAMPHAPCLDVIKNTSGINLEIAYLEPMPSCNELSPRSVHAHFSKTLQLFSSVYLNPKSDFVLYDRGQEVRRATTYLRQTTSPCLIYDTWVYECAIPGSLWKRLSRSPDLSSLTIQQRLYIDNSQPLTIVHRFDVSGPWEDNLALGLSMHRRFPTDKIYSKSYVTWENDRSLPY</sequence>
<dbReference type="Proteomes" id="UP000521943">
    <property type="component" value="Unassembled WGS sequence"/>
</dbReference>
<dbReference type="EMBL" id="JACGCI010000019">
    <property type="protein sequence ID" value="KAF6758172.1"/>
    <property type="molecule type" value="Genomic_DNA"/>
</dbReference>
<name>A0A8H6I5B5_9AGAR</name>
<dbReference type="PROSITE" id="PS51088">
    <property type="entry name" value="TEA_2"/>
    <property type="match status" value="1"/>
</dbReference>
<evidence type="ECO:0000313" key="5">
    <source>
        <dbReference type="Proteomes" id="UP000521943"/>
    </source>
</evidence>
<evidence type="ECO:0000256" key="2">
    <source>
        <dbReference type="PROSITE-ProRule" id="PRU00505"/>
    </source>
</evidence>
<feature type="DNA-binding region" description="TEA" evidence="2">
    <location>
        <begin position="59"/>
        <end position="136"/>
    </location>
</feature>
<proteinExistence type="inferred from homology"/>
<evidence type="ECO:0000259" key="3">
    <source>
        <dbReference type="PROSITE" id="PS51088"/>
    </source>
</evidence>
<evidence type="ECO:0000313" key="4">
    <source>
        <dbReference type="EMBL" id="KAF6758172.1"/>
    </source>
</evidence>
<dbReference type="InterPro" id="IPR038096">
    <property type="entry name" value="TEA/ATTS_sf"/>
</dbReference>
<dbReference type="Gene3D" id="6.10.20.40">
    <property type="entry name" value="TEA/ATTS domain"/>
    <property type="match status" value="1"/>
</dbReference>
<evidence type="ECO:0000256" key="1">
    <source>
        <dbReference type="ARBA" id="ARBA00008421"/>
    </source>
</evidence>
<organism evidence="4 5">
    <name type="scientific">Ephemerocybe angulata</name>
    <dbReference type="NCBI Taxonomy" id="980116"/>
    <lineage>
        <taxon>Eukaryota</taxon>
        <taxon>Fungi</taxon>
        <taxon>Dikarya</taxon>
        <taxon>Basidiomycota</taxon>
        <taxon>Agaricomycotina</taxon>
        <taxon>Agaricomycetes</taxon>
        <taxon>Agaricomycetidae</taxon>
        <taxon>Agaricales</taxon>
        <taxon>Agaricineae</taxon>
        <taxon>Psathyrellaceae</taxon>
        <taxon>Ephemerocybe</taxon>
    </lineage>
</organism>
<feature type="domain" description="TEA" evidence="3">
    <location>
        <begin position="59"/>
        <end position="136"/>
    </location>
</feature>
<comment type="similarity">
    <text evidence="1">Belongs to the TEC1 family.</text>
</comment>
<dbReference type="InterPro" id="IPR000818">
    <property type="entry name" value="TEA/ATTS_dom"/>
</dbReference>
<keyword evidence="5" id="KW-1185">Reference proteome</keyword>